<accession>A0A915JCY2</accession>
<keyword evidence="3 5" id="KW-0863">Zinc-finger</keyword>
<dbReference type="GO" id="GO:0005634">
    <property type="term" value="C:nucleus"/>
    <property type="evidence" value="ECO:0007669"/>
    <property type="project" value="TreeGrafter"/>
</dbReference>
<dbReference type="PROSITE" id="PS50157">
    <property type="entry name" value="ZINC_FINGER_C2H2_2"/>
    <property type="match status" value="1"/>
</dbReference>
<dbReference type="GO" id="GO:0010468">
    <property type="term" value="P:regulation of gene expression"/>
    <property type="evidence" value="ECO:0007669"/>
    <property type="project" value="TreeGrafter"/>
</dbReference>
<evidence type="ECO:0000313" key="9">
    <source>
        <dbReference type="WBParaSite" id="nRc.2.0.1.t24022-RA"/>
    </source>
</evidence>
<keyword evidence="8" id="KW-1185">Reference proteome</keyword>
<name>A0A915JCY2_ROMCU</name>
<evidence type="ECO:0000256" key="6">
    <source>
        <dbReference type="SAM" id="MobiDB-lite"/>
    </source>
</evidence>
<dbReference type="GO" id="GO:0008270">
    <property type="term" value="F:zinc ion binding"/>
    <property type="evidence" value="ECO:0007669"/>
    <property type="project" value="UniProtKB-KW"/>
</dbReference>
<evidence type="ECO:0000256" key="3">
    <source>
        <dbReference type="ARBA" id="ARBA00022771"/>
    </source>
</evidence>
<evidence type="ECO:0000256" key="2">
    <source>
        <dbReference type="ARBA" id="ARBA00022737"/>
    </source>
</evidence>
<keyword evidence="4" id="KW-0862">Zinc</keyword>
<dbReference type="PANTHER" id="PTHR24403:SF67">
    <property type="entry name" value="FI01116P-RELATED"/>
    <property type="match status" value="1"/>
</dbReference>
<feature type="domain" description="C2H2-type" evidence="7">
    <location>
        <begin position="411"/>
        <end position="441"/>
    </location>
</feature>
<dbReference type="Proteomes" id="UP000887565">
    <property type="component" value="Unplaced"/>
</dbReference>
<evidence type="ECO:0000256" key="5">
    <source>
        <dbReference type="PROSITE-ProRule" id="PRU00042"/>
    </source>
</evidence>
<evidence type="ECO:0000259" key="7">
    <source>
        <dbReference type="PROSITE" id="PS50157"/>
    </source>
</evidence>
<dbReference type="PANTHER" id="PTHR24403">
    <property type="entry name" value="ZINC FINGER PROTEIN"/>
    <property type="match status" value="1"/>
</dbReference>
<protein>
    <submittedName>
        <fullName evidence="9">C2H2-type domain-containing protein</fullName>
    </submittedName>
</protein>
<evidence type="ECO:0000313" key="8">
    <source>
        <dbReference type="Proteomes" id="UP000887565"/>
    </source>
</evidence>
<dbReference type="AlphaFoldDB" id="A0A915JCY2"/>
<dbReference type="OMA" id="CACMERA"/>
<dbReference type="SMART" id="SM00355">
    <property type="entry name" value="ZnF_C2H2"/>
    <property type="match status" value="8"/>
</dbReference>
<reference evidence="9" key="1">
    <citation type="submission" date="2022-11" db="UniProtKB">
        <authorList>
            <consortium name="WormBaseParasite"/>
        </authorList>
    </citation>
    <scope>IDENTIFICATION</scope>
</reference>
<organism evidence="8 9">
    <name type="scientific">Romanomermis culicivorax</name>
    <name type="common">Nematode worm</name>
    <dbReference type="NCBI Taxonomy" id="13658"/>
    <lineage>
        <taxon>Eukaryota</taxon>
        <taxon>Metazoa</taxon>
        <taxon>Ecdysozoa</taxon>
        <taxon>Nematoda</taxon>
        <taxon>Enoplea</taxon>
        <taxon>Dorylaimia</taxon>
        <taxon>Mermithida</taxon>
        <taxon>Mermithoidea</taxon>
        <taxon>Mermithidae</taxon>
        <taxon>Romanomermis</taxon>
    </lineage>
</organism>
<sequence length="856" mass="96599">MTKAAIDGYSALKTLLCANPSSPAPCSTSSNHQLFSPNIDFHQEEAIDFSTTAGRIRGTPTVTTANEVSSGQDVSSTTDFSTINGVSVATSKKKAAFDLWHKRKLSELEGGDDEGKSDRRMFSTNNTNDGQRSVIFRSKGSIRRHCDFAADSNDRAINLPNLLGFKSYPTTEIDSRKPRTFVKSVESADIISPKLSRHNDAAFYPNIQCVLCKEWVCSRNRYMHIESHLQYRPYKCSVCQYDNRKKIFIELHINKVHKGHQDAQVLYTPDTELEKKAWALAEQCLQHTREVLLRKDERSIVDSTSWTNEAGTESAEIKETIIPPEATTPSNSATHHNLIQTYEDVFRPNIYNSQRRGKSLLIEKSRRLGLIPDLTEVMDREEKCRLCSGYVLRTHNLIEEHVRAHLSQPSYACSFERCSVSHNSKNFIFRHMKEVHRARQPVIDLLSDSVQVQETENLSLRPEFSRLCRDCFPQYFASRPIPIVNNSNSNNYVNGGKKSAPNANNPIVLSVAIDLSSSKRVTTSLGQKHYERRIINTMNCDFSQQNTVSSSKRHKQLNTVSSADTTCLGCELGFNLFFTDENGSLSFVVGGVDDAREKRSPFDGRECIECKINLLDAGQKSSSSPLPSAASAFGRLFCSICEKFVPGQATLAQWHALKHCQPDPFACNFCENFSSSDLKSIFAHAHKVHGEISGALEINKVGDDNIVQFRWSSFEWRKMWREMFQICFDSNARTTSPNRKLYKKCCALCSTPVAGDYRVLIEHSSKHMHRQCYSCFYCQNSNNGTHQTILSHLSDSHCDFPPILRIDTSKESVDERNLLLMLCFPKVEVPAPELTTLESGIKRLPLNSFAICFFVL</sequence>
<dbReference type="InterPro" id="IPR013087">
    <property type="entry name" value="Znf_C2H2_type"/>
</dbReference>
<keyword evidence="1" id="KW-0479">Metal-binding</keyword>
<proteinExistence type="predicted"/>
<keyword evidence="2" id="KW-0677">Repeat</keyword>
<evidence type="ECO:0000256" key="4">
    <source>
        <dbReference type="ARBA" id="ARBA00022833"/>
    </source>
</evidence>
<feature type="region of interest" description="Disordered" evidence="6">
    <location>
        <begin position="108"/>
        <end position="130"/>
    </location>
</feature>
<dbReference type="WBParaSite" id="nRc.2.0.1.t24022-RA">
    <property type="protein sequence ID" value="nRc.2.0.1.t24022-RA"/>
    <property type="gene ID" value="nRc.2.0.1.g24022"/>
</dbReference>
<evidence type="ECO:0000256" key="1">
    <source>
        <dbReference type="ARBA" id="ARBA00022723"/>
    </source>
</evidence>
<dbReference type="InterPro" id="IPR050688">
    <property type="entry name" value="Zinc_finger/UBP_domain"/>
</dbReference>